<dbReference type="EMBL" id="FMHW01000002">
    <property type="protein sequence ID" value="SCL28626.1"/>
    <property type="molecule type" value="Genomic_DNA"/>
</dbReference>
<sequence>MTVAEPRLLQPPAILARGGGLVLLHNGVIDGPHGLMMVIDILEEPGSGALRTPDWTGPGLPSPLTVTATGPDGEPVQPKVMTSDGGPGYHRAVVTFGRYGKPTRLSPEDTRIAVTLAPPGLSAAINLAGGQ</sequence>
<evidence type="ECO:0000313" key="3">
    <source>
        <dbReference type="Proteomes" id="UP000198959"/>
    </source>
</evidence>
<dbReference type="Proteomes" id="UP000198959">
    <property type="component" value="Unassembled WGS sequence"/>
</dbReference>
<dbReference type="AlphaFoldDB" id="A0A1C6SGQ0"/>
<dbReference type="OrthoDB" id="3399251at2"/>
<organism evidence="2 3">
    <name type="scientific">Micromonospora pallida</name>
    <dbReference type="NCBI Taxonomy" id="145854"/>
    <lineage>
        <taxon>Bacteria</taxon>
        <taxon>Bacillati</taxon>
        <taxon>Actinomycetota</taxon>
        <taxon>Actinomycetes</taxon>
        <taxon>Micromonosporales</taxon>
        <taxon>Micromonosporaceae</taxon>
        <taxon>Micromonospora</taxon>
    </lineage>
</organism>
<protein>
    <submittedName>
        <fullName evidence="2">Uncharacterized protein</fullName>
    </submittedName>
</protein>
<evidence type="ECO:0000256" key="1">
    <source>
        <dbReference type="SAM" id="MobiDB-lite"/>
    </source>
</evidence>
<keyword evidence="3" id="KW-1185">Reference proteome</keyword>
<feature type="region of interest" description="Disordered" evidence="1">
    <location>
        <begin position="49"/>
        <end position="87"/>
    </location>
</feature>
<accession>A0A1C6SGQ0</accession>
<evidence type="ECO:0000313" key="2">
    <source>
        <dbReference type="EMBL" id="SCL28626.1"/>
    </source>
</evidence>
<name>A0A1C6SGQ0_9ACTN</name>
<proteinExistence type="predicted"/>
<gene>
    <name evidence="2" type="ORF">GA0074692_2575</name>
</gene>
<reference evidence="3" key="1">
    <citation type="submission" date="2016-06" db="EMBL/GenBank/DDBJ databases">
        <authorList>
            <person name="Varghese N."/>
            <person name="Submissions Spin"/>
        </authorList>
    </citation>
    <scope>NUCLEOTIDE SEQUENCE [LARGE SCALE GENOMIC DNA]</scope>
    <source>
        <strain evidence="3">DSM 43817</strain>
    </source>
</reference>
<dbReference type="RefSeq" id="WP_091643805.1">
    <property type="nucleotide sequence ID" value="NZ_FMHW01000002.1"/>
</dbReference>